<keyword evidence="1" id="KW-1133">Transmembrane helix</keyword>
<keyword evidence="1" id="KW-0812">Transmembrane</keyword>
<dbReference type="Proteomes" id="UP000191154">
    <property type="component" value="Unassembled WGS sequence"/>
</dbReference>
<evidence type="ECO:0000313" key="4">
    <source>
        <dbReference type="Proteomes" id="UP000191154"/>
    </source>
</evidence>
<accession>A0A1S8N4C4</accession>
<gene>
    <name evidence="3" type="ORF">CLOSAC_26940</name>
</gene>
<evidence type="ECO:0000259" key="2">
    <source>
        <dbReference type="Pfam" id="PF13240"/>
    </source>
</evidence>
<dbReference type="EMBL" id="LZYZ01000005">
    <property type="protein sequence ID" value="OOM11151.1"/>
    <property type="molecule type" value="Genomic_DNA"/>
</dbReference>
<evidence type="ECO:0000313" key="3">
    <source>
        <dbReference type="EMBL" id="OOM11151.1"/>
    </source>
</evidence>
<dbReference type="AlphaFoldDB" id="A0A1S8N4C4"/>
<name>A0A1S8N4C4_CLOSA</name>
<sequence length="184" mass="20854">MYCEKCGNKLNDNVRFCDRCGNSIQFKSNNEELNEVKTVKGIESKNISQQYNFSKCKQIGTITMFIVNTKANINENKLLLNQQKKYLGFIGGKEKVMTIALNEIASVTTKKSVDLIDGIYAIIFALLGFVSLNPICFLIMAVCLWTGYGERIIIETKNNIKIKIHARSGKETSVFMNDIKSYIR</sequence>
<dbReference type="RefSeq" id="WP_077865865.1">
    <property type="nucleotide sequence ID" value="NZ_LZYZ01000005.1"/>
</dbReference>
<feature type="transmembrane region" description="Helical" evidence="1">
    <location>
        <begin position="119"/>
        <end position="148"/>
    </location>
</feature>
<protein>
    <recommendedName>
        <fullName evidence="2">Zinc-ribbon domain-containing protein</fullName>
    </recommendedName>
</protein>
<comment type="caution">
    <text evidence="3">The sequence shown here is derived from an EMBL/GenBank/DDBJ whole genome shotgun (WGS) entry which is preliminary data.</text>
</comment>
<dbReference type="Pfam" id="PF13240">
    <property type="entry name" value="Zn_Ribbon_1"/>
    <property type="match status" value="1"/>
</dbReference>
<proteinExistence type="predicted"/>
<feature type="domain" description="Zinc-ribbon" evidence="2">
    <location>
        <begin position="2"/>
        <end position="23"/>
    </location>
</feature>
<organism evidence="3 4">
    <name type="scientific">Clostridium saccharobutylicum</name>
    <dbReference type="NCBI Taxonomy" id="169679"/>
    <lineage>
        <taxon>Bacteria</taxon>
        <taxon>Bacillati</taxon>
        <taxon>Bacillota</taxon>
        <taxon>Clostridia</taxon>
        <taxon>Eubacteriales</taxon>
        <taxon>Clostridiaceae</taxon>
        <taxon>Clostridium</taxon>
    </lineage>
</organism>
<evidence type="ECO:0000256" key="1">
    <source>
        <dbReference type="SAM" id="Phobius"/>
    </source>
</evidence>
<keyword evidence="1" id="KW-0472">Membrane</keyword>
<reference evidence="3 4" key="1">
    <citation type="submission" date="2016-05" db="EMBL/GenBank/DDBJ databases">
        <title>Microbial solvent formation.</title>
        <authorList>
            <person name="Poehlein A."/>
            <person name="Montoya Solano J.D."/>
            <person name="Flitsch S."/>
            <person name="Krabben P."/>
            <person name="Duerre P."/>
            <person name="Daniel R."/>
        </authorList>
    </citation>
    <scope>NUCLEOTIDE SEQUENCE [LARGE SCALE GENOMIC DNA]</scope>
    <source>
        <strain evidence="3 4">L1-8</strain>
    </source>
</reference>
<dbReference type="InterPro" id="IPR026870">
    <property type="entry name" value="Zinc_ribbon_dom"/>
</dbReference>